<evidence type="ECO:0000256" key="1">
    <source>
        <dbReference type="ARBA" id="ARBA00022741"/>
    </source>
</evidence>
<protein>
    <recommendedName>
        <fullName evidence="4">FtsK domain-containing protein</fullName>
    </recommendedName>
</protein>
<comment type="caution">
    <text evidence="5">The sequence shown here is derived from an EMBL/GenBank/DDBJ whole genome shotgun (WGS) entry which is preliminary data.</text>
</comment>
<proteinExistence type="predicted"/>
<sequence>MENNESLFNLDQFQSSISYHNAFRNNWKRTLQRDPHAKENERWIEYGKGKKAYIVSDLTDIIKDTNMHPDDVEKNKKVFKAFVEKQPFISLDKMPDDFTWYNTTDRGINLRPGKQEGSNRVPKPLLMEGEKSHAIVAGQTGSGKSVFLNSMILNLMAEYPPWELELYLADFKKVEFSRYMNKYKAPHVRACAATSEIDYVQSLIQYIKNKNDDRGRMFSRLGFQKIEDLRKYYRENYNLEVALPRILFIVDEFQQMYLDTDSFQKDAINDLLTSIIKTGRSQGVHLMFCSQELSGALNSQQLANFKVHFALHCSASISSDILGNPAAENIRRGQVILNAKSKLVEDNELYTVPLGVDPEDEPHDEEYFYRMLKLFCGYAKQTNYIYELAQKFYDEDKQWQIEDLQKLLENPAIKKVRMFEGEEFSEDKRRNFMSLVLGRKTTYTNENFDIENIYIDYAKNRCILCVSPNNEDLAYFQKLIAMNLRTMDAANHTINDINLPLNEPEFYDLNPLVSTFYPVEERMRDFGYDNAFANEAEKENYIKQFEEEYVHYRAEELNMLWDRFTDRKNTLEILRQVKNARDYVIHQLMGYLGEIEECEDDEIKKEFIKRFFDAGLNRLKDDDSNVLEFINYDLSFLGKHEEDIRIDLQRYYRYKSLKKCPSYKIFEPSVVFLTGIENMERLPNWFSEYLSNGTDYNILTLIFSTTAVRFEVREASNYVFVSGDNVRIFEDYYGKKPPKGGSGIKFFGTIKNTNKKFAFKKYRCELNEPTAKAINFDSLLGNSY</sequence>
<dbReference type="Pfam" id="PF01580">
    <property type="entry name" value="FtsK_SpoIIIE"/>
    <property type="match status" value="1"/>
</dbReference>
<keyword evidence="1 3" id="KW-0547">Nucleotide-binding</keyword>
<evidence type="ECO:0000256" key="3">
    <source>
        <dbReference type="PROSITE-ProRule" id="PRU00289"/>
    </source>
</evidence>
<dbReference type="InterPro" id="IPR002543">
    <property type="entry name" value="FtsK_dom"/>
</dbReference>
<dbReference type="RefSeq" id="WP_186901259.1">
    <property type="nucleotide sequence ID" value="NZ_JACOOT010000019.1"/>
</dbReference>
<dbReference type="EMBL" id="JACOOT010000019">
    <property type="protein sequence ID" value="MBC5651090.1"/>
    <property type="molecule type" value="Genomic_DNA"/>
</dbReference>
<dbReference type="GO" id="GO:0016020">
    <property type="term" value="C:membrane"/>
    <property type="evidence" value="ECO:0007669"/>
    <property type="project" value="UniProtKB-SubCell"/>
</dbReference>
<reference evidence="5 6" key="1">
    <citation type="submission" date="2020-08" db="EMBL/GenBank/DDBJ databases">
        <title>Genome public.</title>
        <authorList>
            <person name="Liu C."/>
            <person name="Sun Q."/>
        </authorList>
    </citation>
    <scope>NUCLEOTIDE SEQUENCE [LARGE SCALE GENOMIC DNA]</scope>
    <source>
        <strain evidence="5 6">BX17</strain>
    </source>
</reference>
<name>A0A8I0AI24_9FIRM</name>
<dbReference type="PANTHER" id="PTHR22683:SF41">
    <property type="entry name" value="DNA TRANSLOCASE FTSK"/>
    <property type="match status" value="1"/>
</dbReference>
<dbReference type="GO" id="GO:0005524">
    <property type="term" value="F:ATP binding"/>
    <property type="evidence" value="ECO:0007669"/>
    <property type="project" value="UniProtKB-UniRule"/>
</dbReference>
<gene>
    <name evidence="5" type="ORF">H8S54_08215</name>
</gene>
<keyword evidence="6" id="KW-1185">Reference proteome</keyword>
<dbReference type="CDD" id="cd01127">
    <property type="entry name" value="TrwB_TraG_TraD_VirD4"/>
    <property type="match status" value="1"/>
</dbReference>
<dbReference type="PANTHER" id="PTHR22683">
    <property type="entry name" value="SPORULATION PROTEIN RELATED"/>
    <property type="match status" value="1"/>
</dbReference>
<dbReference type="SUPFAM" id="SSF52540">
    <property type="entry name" value="P-loop containing nucleoside triphosphate hydrolases"/>
    <property type="match status" value="1"/>
</dbReference>
<feature type="domain" description="FtsK" evidence="4">
    <location>
        <begin position="122"/>
        <end position="320"/>
    </location>
</feature>
<dbReference type="Proteomes" id="UP000652847">
    <property type="component" value="Unassembled WGS sequence"/>
</dbReference>
<dbReference type="GO" id="GO:0003677">
    <property type="term" value="F:DNA binding"/>
    <property type="evidence" value="ECO:0007669"/>
    <property type="project" value="InterPro"/>
</dbReference>
<accession>A0A8I0AI24</accession>
<evidence type="ECO:0000259" key="4">
    <source>
        <dbReference type="PROSITE" id="PS50901"/>
    </source>
</evidence>
<evidence type="ECO:0000313" key="5">
    <source>
        <dbReference type="EMBL" id="MBC5651090.1"/>
    </source>
</evidence>
<dbReference type="Gene3D" id="3.40.50.300">
    <property type="entry name" value="P-loop containing nucleotide triphosphate hydrolases"/>
    <property type="match status" value="1"/>
</dbReference>
<dbReference type="PROSITE" id="PS50901">
    <property type="entry name" value="FTSK"/>
    <property type="match status" value="1"/>
</dbReference>
<feature type="binding site" evidence="3">
    <location>
        <begin position="138"/>
        <end position="145"/>
    </location>
    <ligand>
        <name>ATP</name>
        <dbReference type="ChEBI" id="CHEBI:30616"/>
    </ligand>
</feature>
<dbReference type="InterPro" id="IPR050206">
    <property type="entry name" value="FtsK/SpoIIIE/SftA"/>
</dbReference>
<evidence type="ECO:0000313" key="6">
    <source>
        <dbReference type="Proteomes" id="UP000652847"/>
    </source>
</evidence>
<organism evidence="5 6">
    <name type="scientific">Blautia segnis</name>
    <dbReference type="NCBI Taxonomy" id="2763030"/>
    <lineage>
        <taxon>Bacteria</taxon>
        <taxon>Bacillati</taxon>
        <taxon>Bacillota</taxon>
        <taxon>Clostridia</taxon>
        <taxon>Lachnospirales</taxon>
        <taxon>Lachnospiraceae</taxon>
        <taxon>Blautia</taxon>
    </lineage>
</organism>
<keyword evidence="2 3" id="KW-0067">ATP-binding</keyword>
<evidence type="ECO:0000256" key="2">
    <source>
        <dbReference type="ARBA" id="ARBA00022840"/>
    </source>
</evidence>
<dbReference type="InterPro" id="IPR027417">
    <property type="entry name" value="P-loop_NTPase"/>
</dbReference>
<dbReference type="AlphaFoldDB" id="A0A8I0AI24"/>